<protein>
    <submittedName>
        <fullName evidence="1">Uncharacterized protein</fullName>
    </submittedName>
</protein>
<evidence type="ECO:0000313" key="2">
    <source>
        <dbReference type="Proteomes" id="UP000076798"/>
    </source>
</evidence>
<organism evidence="1 2">
    <name type="scientific">Sistotremastrum suecicum HHB10207 ss-3</name>
    <dbReference type="NCBI Taxonomy" id="1314776"/>
    <lineage>
        <taxon>Eukaryota</taxon>
        <taxon>Fungi</taxon>
        <taxon>Dikarya</taxon>
        <taxon>Basidiomycota</taxon>
        <taxon>Agaricomycotina</taxon>
        <taxon>Agaricomycetes</taxon>
        <taxon>Sistotremastrales</taxon>
        <taxon>Sistotremastraceae</taxon>
        <taxon>Sistotremastrum</taxon>
    </lineage>
</organism>
<reference evidence="1 2" key="1">
    <citation type="journal article" date="2016" name="Mol. Biol. Evol.">
        <title>Comparative Genomics of Early-Diverging Mushroom-Forming Fungi Provides Insights into the Origins of Lignocellulose Decay Capabilities.</title>
        <authorList>
            <person name="Nagy L.G."/>
            <person name="Riley R."/>
            <person name="Tritt A."/>
            <person name="Adam C."/>
            <person name="Daum C."/>
            <person name="Floudas D."/>
            <person name="Sun H."/>
            <person name="Yadav J.S."/>
            <person name="Pangilinan J."/>
            <person name="Larsson K.H."/>
            <person name="Matsuura K."/>
            <person name="Barry K."/>
            <person name="Labutti K."/>
            <person name="Kuo R."/>
            <person name="Ohm R.A."/>
            <person name="Bhattacharya S.S."/>
            <person name="Shirouzu T."/>
            <person name="Yoshinaga Y."/>
            <person name="Martin F.M."/>
            <person name="Grigoriev I.V."/>
            <person name="Hibbett D.S."/>
        </authorList>
    </citation>
    <scope>NUCLEOTIDE SEQUENCE [LARGE SCALE GENOMIC DNA]</scope>
    <source>
        <strain evidence="1 2">HHB10207 ss-3</strain>
    </source>
</reference>
<dbReference type="Proteomes" id="UP000076798">
    <property type="component" value="Unassembled WGS sequence"/>
</dbReference>
<accession>A0A165XK10</accession>
<sequence length="95" mass="10593">MNFGTKLASDVLLLPASQAFFHNQGKPHSSPQSATNLDCLQSYGNRTAVRLDATYDALRFAIVNKIREPFEPLVEGSQFLMFAMFVSIRVSSCDY</sequence>
<proteinExistence type="predicted"/>
<gene>
    <name evidence="1" type="ORF">SISSUDRAFT_1067066</name>
</gene>
<name>A0A165XK10_9AGAM</name>
<dbReference type="AlphaFoldDB" id="A0A165XK10"/>
<evidence type="ECO:0000313" key="1">
    <source>
        <dbReference type="EMBL" id="KZT32269.1"/>
    </source>
</evidence>
<keyword evidence="2" id="KW-1185">Reference proteome</keyword>
<dbReference type="EMBL" id="KV428359">
    <property type="protein sequence ID" value="KZT32269.1"/>
    <property type="molecule type" value="Genomic_DNA"/>
</dbReference>